<name>A0ABR5DEX1_9FLAO</name>
<keyword evidence="3" id="KW-1185">Reference proteome</keyword>
<feature type="transmembrane region" description="Helical" evidence="1">
    <location>
        <begin position="158"/>
        <end position="179"/>
    </location>
</feature>
<organism evidence="2 3">
    <name type="scientific">Aequorivita vladivostokensis</name>
    <dbReference type="NCBI Taxonomy" id="171194"/>
    <lineage>
        <taxon>Bacteria</taxon>
        <taxon>Pseudomonadati</taxon>
        <taxon>Bacteroidota</taxon>
        <taxon>Flavobacteriia</taxon>
        <taxon>Flavobacteriales</taxon>
        <taxon>Flavobacteriaceae</taxon>
        <taxon>Aequorivita</taxon>
    </lineage>
</organism>
<keyword evidence="1" id="KW-1133">Transmembrane helix</keyword>
<accession>A0ABR5DEX1</accession>
<feature type="transmembrane region" description="Helical" evidence="1">
    <location>
        <begin position="223"/>
        <end position="245"/>
    </location>
</feature>
<evidence type="ECO:0000313" key="2">
    <source>
        <dbReference type="EMBL" id="KJJ37323.1"/>
    </source>
</evidence>
<evidence type="ECO:0000256" key="1">
    <source>
        <dbReference type="SAM" id="Phobius"/>
    </source>
</evidence>
<dbReference type="Proteomes" id="UP000033497">
    <property type="component" value="Unassembled WGS sequence"/>
</dbReference>
<keyword evidence="1" id="KW-0472">Membrane</keyword>
<evidence type="ECO:0008006" key="4">
    <source>
        <dbReference type="Google" id="ProtNLM"/>
    </source>
</evidence>
<comment type="caution">
    <text evidence="2">The sequence shown here is derived from an EMBL/GenBank/DDBJ whole genome shotgun (WGS) entry which is preliminary data.</text>
</comment>
<dbReference type="EMBL" id="JSVU01000015">
    <property type="protein sequence ID" value="KJJ37323.1"/>
    <property type="molecule type" value="Genomic_DNA"/>
</dbReference>
<gene>
    <name evidence="2" type="ORF">MB09_15035</name>
</gene>
<evidence type="ECO:0000313" key="3">
    <source>
        <dbReference type="Proteomes" id="UP000033497"/>
    </source>
</evidence>
<reference evidence="2 3" key="1">
    <citation type="submission" date="2014-10" db="EMBL/GenBank/DDBJ databases">
        <title>Genome sequencing of Vitellibacter vladivostokensis KMM 3516.</title>
        <authorList>
            <person name="Thevarajoo S."/>
            <person name="Selvaratnam C."/>
            <person name="Goh K.M."/>
            <person name="Chong C.S."/>
        </authorList>
    </citation>
    <scope>NUCLEOTIDE SEQUENCE [LARGE SCALE GENOMIC DNA]</scope>
    <source>
        <strain evidence="2 3">KMM 3516</strain>
    </source>
</reference>
<sequence length="533" mass="61052">MGQYTGSQDRLKALFQTEYLYNDLKIDWGELRNFVQISEEEFYSVETDRIAEQSCLKNIKAYPSIKSQDFDGYNFALSEVRASNVQIVRAPQQDLQPFLGDIRFTLYGKINSTEFYTDFLEIEDKKEVVFSPFLDNYPSEYEVREDPPTSLRPSNSGCLSGCFSTIGMVFAIIPLIGLLLFFLSIGWIPTLLILAILGLIWLLNRFPALGNYVGRNLGCLPRIFTGIFSVGFFLLIGWALLSMIMKGCGNGSSNGTFQPPTPVIEETENLQKEKIIRTKDDEFSDNYDVPEAVYDTLNSEKNEPIFDTLIINKRVWKDYQDNIHRMDIVLSKRDIRISRNNRNQNYLNNGYSGLYQDLSIFNDALLERVYGSLDSLRLANKMDEKTFAEAIVSMIQDIPYKLILETDCAQGAQQSRFVMEYLSQCSEPCCLGNTKFGLQAPTEFLGNLYGDCDTRTLCLYTILKHFDYDVGIINSNQLAHSMLAINLPYEGVYKSYNNKRYFLWETTNAGFVPGYVPPDYNNMNLWEMELTSK</sequence>
<feature type="transmembrane region" description="Helical" evidence="1">
    <location>
        <begin position="185"/>
        <end position="203"/>
    </location>
</feature>
<keyword evidence="1" id="KW-0812">Transmembrane</keyword>
<proteinExistence type="predicted"/>
<protein>
    <recommendedName>
        <fullName evidence="4">DUF4190 domain-containing protein</fullName>
    </recommendedName>
</protein>